<accession>A0ABT3R268</accession>
<dbReference type="InterPro" id="IPR018704">
    <property type="entry name" value="SecYEG/CpoB_TPR"/>
</dbReference>
<dbReference type="Pfam" id="PF09976">
    <property type="entry name" value="TPR_21"/>
    <property type="match status" value="1"/>
</dbReference>
<proteinExistence type="predicted"/>
<gene>
    <name evidence="3" type="ORF">ON753_12495</name>
</gene>
<feature type="domain" description="Ancillary SecYEG translocon subunit/Cell division coordinator CpoB TPR" evidence="2">
    <location>
        <begin position="19"/>
        <end position="170"/>
    </location>
</feature>
<dbReference type="Proteomes" id="UP001300261">
    <property type="component" value="Unassembled WGS sequence"/>
</dbReference>
<feature type="transmembrane region" description="Helical" evidence="1">
    <location>
        <begin position="24"/>
        <end position="45"/>
    </location>
</feature>
<name>A0ABT3R268_9HYPH</name>
<protein>
    <submittedName>
        <fullName evidence="3">Tetratricopeptide repeat protein</fullName>
    </submittedName>
</protein>
<sequence>MTDIFREVDEDIRQEKFRRLWDRFGPWLIGLAVLIVIGTGGYRGWIYWQETQSRSAGDKFFEAVRLSEAQNYQEAAEMYGELEGALGGYPALAQMRRATDLANASQNEEALAEFDALSADSSLRDALRNAAALRAGYLAVDLEDYAGVADRVEKLTGDTGSFRAAARELLALSAWKNGDIETAQQWITALEEDPETPSEVSRRVSLLADVIRANNGEAKADSEGNN</sequence>
<evidence type="ECO:0000256" key="1">
    <source>
        <dbReference type="SAM" id="Phobius"/>
    </source>
</evidence>
<evidence type="ECO:0000313" key="4">
    <source>
        <dbReference type="Proteomes" id="UP001300261"/>
    </source>
</evidence>
<organism evidence="3 4">
    <name type="scientific">Roseibium salinum</name>
    <dbReference type="NCBI Taxonomy" id="1604349"/>
    <lineage>
        <taxon>Bacteria</taxon>
        <taxon>Pseudomonadati</taxon>
        <taxon>Pseudomonadota</taxon>
        <taxon>Alphaproteobacteria</taxon>
        <taxon>Hyphomicrobiales</taxon>
        <taxon>Stappiaceae</taxon>
        <taxon>Roseibium</taxon>
    </lineage>
</organism>
<evidence type="ECO:0000313" key="3">
    <source>
        <dbReference type="EMBL" id="MCX2723185.1"/>
    </source>
</evidence>
<evidence type="ECO:0000259" key="2">
    <source>
        <dbReference type="Pfam" id="PF09976"/>
    </source>
</evidence>
<keyword evidence="1" id="KW-0472">Membrane</keyword>
<comment type="caution">
    <text evidence="3">The sequence shown here is derived from an EMBL/GenBank/DDBJ whole genome shotgun (WGS) entry which is preliminary data.</text>
</comment>
<dbReference type="RefSeq" id="WP_265962962.1">
    <property type="nucleotide sequence ID" value="NZ_JAPEVI010000003.1"/>
</dbReference>
<keyword evidence="1" id="KW-0812">Transmembrane</keyword>
<reference evidence="3 4" key="1">
    <citation type="journal article" date="2016" name="Int. J. Syst. Evol. Microbiol.">
        <title>Labrenzia salina sp. nov., isolated from the rhizosphere of the halophyte Arthrocnemum macrostachyum.</title>
        <authorList>
            <person name="Camacho M."/>
            <person name="Redondo-Gomez S."/>
            <person name="Rodriguez-Llorente I."/>
            <person name="Rohde M."/>
            <person name="Sproer C."/>
            <person name="Schumann P."/>
            <person name="Klenk H.P."/>
            <person name="Montero-Calasanz M.D.C."/>
        </authorList>
    </citation>
    <scope>NUCLEOTIDE SEQUENCE [LARGE SCALE GENOMIC DNA]</scope>
    <source>
        <strain evidence="3 4">DSM 29163</strain>
    </source>
</reference>
<dbReference type="EMBL" id="JAPEVI010000003">
    <property type="protein sequence ID" value="MCX2723185.1"/>
    <property type="molecule type" value="Genomic_DNA"/>
</dbReference>
<keyword evidence="1" id="KW-1133">Transmembrane helix</keyword>
<keyword evidence="4" id="KW-1185">Reference proteome</keyword>